<sequence length="145" mass="16275">MFKIRELMTTPVYSLRETDTLQSARVLMDKKRIRHVPITTADNAFRGLITNRDVLANTISHLANIDPATQNEIDAGIPLQEIMRTDVCIISPEETVREAAHILYNHKYGCLPVVEDGKLVGIVTEADFLQLTMQLLDAMEPSELA</sequence>
<dbReference type="AlphaFoldDB" id="A0A238XSR2"/>
<protein>
    <submittedName>
        <fullName evidence="4">CBS domain-containing protein</fullName>
    </submittedName>
</protein>
<dbReference type="PROSITE" id="PS51371">
    <property type="entry name" value="CBS"/>
    <property type="match status" value="2"/>
</dbReference>
<keyword evidence="5" id="KW-1185">Reference proteome</keyword>
<feature type="domain" description="CBS" evidence="3">
    <location>
        <begin position="8"/>
        <end position="64"/>
    </location>
</feature>
<evidence type="ECO:0000259" key="3">
    <source>
        <dbReference type="PROSITE" id="PS51371"/>
    </source>
</evidence>
<accession>A0A238XSR2</accession>
<gene>
    <name evidence="4" type="ORF">SAMN04488503_0333</name>
</gene>
<organism evidence="4 5">
    <name type="scientific">Humidesulfovibrio mexicanus</name>
    <dbReference type="NCBI Taxonomy" id="147047"/>
    <lineage>
        <taxon>Bacteria</taxon>
        <taxon>Pseudomonadati</taxon>
        <taxon>Thermodesulfobacteriota</taxon>
        <taxon>Desulfovibrionia</taxon>
        <taxon>Desulfovibrionales</taxon>
        <taxon>Desulfovibrionaceae</taxon>
        <taxon>Humidesulfovibrio</taxon>
    </lineage>
</organism>
<evidence type="ECO:0000256" key="2">
    <source>
        <dbReference type="PROSITE-ProRule" id="PRU00703"/>
    </source>
</evidence>
<proteinExistence type="predicted"/>
<keyword evidence="1 2" id="KW-0129">CBS domain</keyword>
<dbReference type="OrthoDB" id="5453522at2"/>
<dbReference type="RefSeq" id="WP_089271053.1">
    <property type="nucleotide sequence ID" value="NZ_FZOC01000001.1"/>
</dbReference>
<evidence type="ECO:0000313" key="4">
    <source>
        <dbReference type="EMBL" id="SNR61049.1"/>
    </source>
</evidence>
<dbReference type="CDD" id="cd04584">
    <property type="entry name" value="CBS_pair_AcuB_like"/>
    <property type="match status" value="1"/>
</dbReference>
<reference evidence="4 5" key="1">
    <citation type="submission" date="2017-06" db="EMBL/GenBank/DDBJ databases">
        <authorList>
            <person name="Kim H.J."/>
            <person name="Triplett B.A."/>
        </authorList>
    </citation>
    <scope>NUCLEOTIDE SEQUENCE [LARGE SCALE GENOMIC DNA]</scope>
    <source>
        <strain evidence="4 5">DSM 13116</strain>
    </source>
</reference>
<dbReference type="Pfam" id="PF00571">
    <property type="entry name" value="CBS"/>
    <property type="match status" value="2"/>
</dbReference>
<dbReference type="EMBL" id="FZOC01000001">
    <property type="protein sequence ID" value="SNR61049.1"/>
    <property type="molecule type" value="Genomic_DNA"/>
</dbReference>
<feature type="domain" description="CBS" evidence="3">
    <location>
        <begin position="83"/>
        <end position="138"/>
    </location>
</feature>
<dbReference type="PANTHER" id="PTHR43080">
    <property type="entry name" value="CBS DOMAIN-CONTAINING PROTEIN CBSX3, MITOCHONDRIAL"/>
    <property type="match status" value="1"/>
</dbReference>
<dbReference type="InterPro" id="IPR000644">
    <property type="entry name" value="CBS_dom"/>
</dbReference>
<dbReference type="InterPro" id="IPR046342">
    <property type="entry name" value="CBS_dom_sf"/>
</dbReference>
<name>A0A238XSR2_9BACT</name>
<dbReference type="InterPro" id="IPR051257">
    <property type="entry name" value="Diverse_CBS-Domain"/>
</dbReference>
<dbReference type="PANTHER" id="PTHR43080:SF2">
    <property type="entry name" value="CBS DOMAIN-CONTAINING PROTEIN"/>
    <property type="match status" value="1"/>
</dbReference>
<dbReference type="SMART" id="SM00116">
    <property type="entry name" value="CBS"/>
    <property type="match status" value="2"/>
</dbReference>
<dbReference type="Proteomes" id="UP000198324">
    <property type="component" value="Unassembled WGS sequence"/>
</dbReference>
<dbReference type="Gene3D" id="3.10.580.10">
    <property type="entry name" value="CBS-domain"/>
    <property type="match status" value="1"/>
</dbReference>
<evidence type="ECO:0000256" key="1">
    <source>
        <dbReference type="ARBA" id="ARBA00023122"/>
    </source>
</evidence>
<evidence type="ECO:0000313" key="5">
    <source>
        <dbReference type="Proteomes" id="UP000198324"/>
    </source>
</evidence>
<dbReference type="SUPFAM" id="SSF54631">
    <property type="entry name" value="CBS-domain pair"/>
    <property type="match status" value="1"/>
</dbReference>